<reference evidence="2 3" key="1">
    <citation type="journal article" date="2021" name="Elife">
        <title>Chloroplast acquisition without the gene transfer in kleptoplastic sea slugs, Plakobranchus ocellatus.</title>
        <authorList>
            <person name="Maeda T."/>
            <person name="Takahashi S."/>
            <person name="Yoshida T."/>
            <person name="Shimamura S."/>
            <person name="Takaki Y."/>
            <person name="Nagai Y."/>
            <person name="Toyoda A."/>
            <person name="Suzuki Y."/>
            <person name="Arimoto A."/>
            <person name="Ishii H."/>
            <person name="Satoh N."/>
            <person name="Nishiyama T."/>
            <person name="Hasebe M."/>
            <person name="Maruyama T."/>
            <person name="Minagawa J."/>
            <person name="Obokata J."/>
            <person name="Shigenobu S."/>
        </authorList>
    </citation>
    <scope>NUCLEOTIDE SEQUENCE [LARGE SCALE GENOMIC DNA]</scope>
</reference>
<evidence type="ECO:0000313" key="3">
    <source>
        <dbReference type="Proteomes" id="UP000735302"/>
    </source>
</evidence>
<protein>
    <submittedName>
        <fullName evidence="2">Uncharacterized protein</fullName>
    </submittedName>
</protein>
<keyword evidence="3" id="KW-1185">Reference proteome</keyword>
<organism evidence="2 3">
    <name type="scientific">Plakobranchus ocellatus</name>
    <dbReference type="NCBI Taxonomy" id="259542"/>
    <lineage>
        <taxon>Eukaryota</taxon>
        <taxon>Metazoa</taxon>
        <taxon>Spiralia</taxon>
        <taxon>Lophotrochozoa</taxon>
        <taxon>Mollusca</taxon>
        <taxon>Gastropoda</taxon>
        <taxon>Heterobranchia</taxon>
        <taxon>Euthyneura</taxon>
        <taxon>Panpulmonata</taxon>
        <taxon>Sacoglossa</taxon>
        <taxon>Placobranchoidea</taxon>
        <taxon>Plakobranchidae</taxon>
        <taxon>Plakobranchus</taxon>
    </lineage>
</organism>
<comment type="caution">
    <text evidence="2">The sequence shown here is derived from an EMBL/GenBank/DDBJ whole genome shotgun (WGS) entry which is preliminary data.</text>
</comment>
<gene>
    <name evidence="2" type="ORF">PoB_006870800</name>
</gene>
<evidence type="ECO:0000313" key="2">
    <source>
        <dbReference type="EMBL" id="GFO42203.1"/>
    </source>
</evidence>
<dbReference type="AlphaFoldDB" id="A0AAV4DDR3"/>
<feature type="non-terminal residue" evidence="2">
    <location>
        <position position="1"/>
    </location>
</feature>
<evidence type="ECO:0000256" key="1">
    <source>
        <dbReference type="SAM" id="MobiDB-lite"/>
    </source>
</evidence>
<dbReference type="Proteomes" id="UP000735302">
    <property type="component" value="Unassembled WGS sequence"/>
</dbReference>
<feature type="compositionally biased region" description="Basic and acidic residues" evidence="1">
    <location>
        <begin position="27"/>
        <end position="46"/>
    </location>
</feature>
<proteinExistence type="predicted"/>
<accession>A0AAV4DDR3</accession>
<name>A0AAV4DDR3_9GAST</name>
<sequence>LPLENKTPAVGYLFTMPVDLARRADLPIRAEPDAQHNNRPRPRETTRTSWLRSASGYRRV</sequence>
<dbReference type="EMBL" id="BLXT01007762">
    <property type="protein sequence ID" value="GFO42203.1"/>
    <property type="molecule type" value="Genomic_DNA"/>
</dbReference>
<feature type="region of interest" description="Disordered" evidence="1">
    <location>
        <begin position="27"/>
        <end position="60"/>
    </location>
</feature>